<evidence type="ECO:0000256" key="7">
    <source>
        <dbReference type="PROSITE-ProRule" id="PRU00703"/>
    </source>
</evidence>
<evidence type="ECO:0000256" key="4">
    <source>
        <dbReference type="ARBA" id="ARBA00022737"/>
    </source>
</evidence>
<dbReference type="EMBL" id="CP042425">
    <property type="protein sequence ID" value="QEL14353.1"/>
    <property type="molecule type" value="Genomic_DNA"/>
</dbReference>
<keyword evidence="6 8" id="KW-0472">Membrane</keyword>
<feature type="transmembrane region" description="Helical" evidence="9">
    <location>
        <begin position="111"/>
        <end position="131"/>
    </location>
</feature>
<keyword evidence="7" id="KW-0129">CBS domain</keyword>
<dbReference type="PANTHER" id="PTHR43099">
    <property type="entry name" value="UPF0053 PROTEIN YRKA"/>
    <property type="match status" value="1"/>
</dbReference>
<dbReference type="InterPro" id="IPR000644">
    <property type="entry name" value="CBS_dom"/>
</dbReference>
<keyword evidence="13" id="KW-1185">Reference proteome</keyword>
<dbReference type="GO" id="GO:0005886">
    <property type="term" value="C:plasma membrane"/>
    <property type="evidence" value="ECO:0007669"/>
    <property type="project" value="UniProtKB-SubCell"/>
</dbReference>
<gene>
    <name evidence="12" type="ORF">PX52LOC_01241</name>
</gene>
<evidence type="ECO:0000313" key="12">
    <source>
        <dbReference type="EMBL" id="QEL14353.1"/>
    </source>
</evidence>
<evidence type="ECO:0000256" key="2">
    <source>
        <dbReference type="ARBA" id="ARBA00022475"/>
    </source>
</evidence>
<protein>
    <submittedName>
        <fullName evidence="12">HlyC/CorC family transporter</fullName>
    </submittedName>
</protein>
<feature type="domain" description="CBS" evidence="10">
    <location>
        <begin position="233"/>
        <end position="294"/>
    </location>
</feature>
<evidence type="ECO:0000313" key="13">
    <source>
        <dbReference type="Proteomes" id="UP000324974"/>
    </source>
</evidence>
<evidence type="ECO:0000256" key="1">
    <source>
        <dbReference type="ARBA" id="ARBA00004651"/>
    </source>
</evidence>
<evidence type="ECO:0000256" key="3">
    <source>
        <dbReference type="ARBA" id="ARBA00022692"/>
    </source>
</evidence>
<name>A0A5C1A846_9BACT</name>
<evidence type="ECO:0000259" key="11">
    <source>
        <dbReference type="PROSITE" id="PS51846"/>
    </source>
</evidence>
<keyword evidence="4" id="KW-0677">Repeat</keyword>
<organism evidence="12 13">
    <name type="scientific">Limnoglobus roseus</name>
    <dbReference type="NCBI Taxonomy" id="2598579"/>
    <lineage>
        <taxon>Bacteria</taxon>
        <taxon>Pseudomonadati</taxon>
        <taxon>Planctomycetota</taxon>
        <taxon>Planctomycetia</taxon>
        <taxon>Gemmatales</taxon>
        <taxon>Gemmataceae</taxon>
        <taxon>Limnoglobus</taxon>
    </lineage>
</organism>
<dbReference type="Gene3D" id="3.10.580.10">
    <property type="entry name" value="CBS-domain"/>
    <property type="match status" value="1"/>
</dbReference>
<feature type="domain" description="CNNM transmembrane" evidence="11">
    <location>
        <begin position="9"/>
        <end position="214"/>
    </location>
</feature>
<dbReference type="KEGG" id="lrs:PX52LOC_01241"/>
<dbReference type="PANTHER" id="PTHR43099:SF5">
    <property type="entry name" value="HLYC_CORC FAMILY TRANSPORTER"/>
    <property type="match status" value="1"/>
</dbReference>
<evidence type="ECO:0000256" key="6">
    <source>
        <dbReference type="ARBA" id="ARBA00023136"/>
    </source>
</evidence>
<evidence type="ECO:0000256" key="5">
    <source>
        <dbReference type="ARBA" id="ARBA00022989"/>
    </source>
</evidence>
<proteinExistence type="predicted"/>
<feature type="domain" description="CBS" evidence="10">
    <location>
        <begin position="297"/>
        <end position="354"/>
    </location>
</feature>
<evidence type="ECO:0000259" key="10">
    <source>
        <dbReference type="PROSITE" id="PS51371"/>
    </source>
</evidence>
<dbReference type="SUPFAM" id="SSF54631">
    <property type="entry name" value="CBS-domain pair"/>
    <property type="match status" value="1"/>
</dbReference>
<dbReference type="Pfam" id="PF01595">
    <property type="entry name" value="CNNM"/>
    <property type="match status" value="1"/>
</dbReference>
<keyword evidence="5 8" id="KW-1133">Transmembrane helix</keyword>
<dbReference type="InterPro" id="IPR051676">
    <property type="entry name" value="UPF0053_domain"/>
</dbReference>
<comment type="subcellular location">
    <subcellularLocation>
        <location evidence="1">Cell membrane</location>
        <topology evidence="1">Multi-pass membrane protein</topology>
    </subcellularLocation>
</comment>
<accession>A0A5C1A846</accession>
<dbReference type="PROSITE" id="PS51846">
    <property type="entry name" value="CNNM"/>
    <property type="match status" value="1"/>
</dbReference>
<dbReference type="InterPro" id="IPR002550">
    <property type="entry name" value="CNNM"/>
</dbReference>
<dbReference type="InterPro" id="IPR046342">
    <property type="entry name" value="CBS_dom_sf"/>
</dbReference>
<feature type="transmembrane region" description="Helical" evidence="9">
    <location>
        <begin position="75"/>
        <end position="99"/>
    </location>
</feature>
<dbReference type="SMART" id="SM00116">
    <property type="entry name" value="CBS"/>
    <property type="match status" value="2"/>
</dbReference>
<dbReference type="PROSITE" id="PS51371">
    <property type="entry name" value="CBS"/>
    <property type="match status" value="2"/>
</dbReference>
<keyword evidence="2" id="KW-1003">Cell membrane</keyword>
<dbReference type="RefSeq" id="WP_149109247.1">
    <property type="nucleotide sequence ID" value="NZ_CP042425.1"/>
</dbReference>
<reference evidence="13" key="1">
    <citation type="submission" date="2019-08" db="EMBL/GenBank/DDBJ databases">
        <title>Limnoglobus roseus gen. nov., sp. nov., a novel freshwater planctomycete with a giant genome from the family Gemmataceae.</title>
        <authorList>
            <person name="Kulichevskaya I.S."/>
            <person name="Naumoff D.G."/>
            <person name="Miroshnikov K."/>
            <person name="Ivanova A."/>
            <person name="Philippov D.A."/>
            <person name="Hakobyan A."/>
            <person name="Rijpstra I.C."/>
            <person name="Sinninghe Damste J.S."/>
            <person name="Liesack W."/>
            <person name="Dedysh S.N."/>
        </authorList>
    </citation>
    <scope>NUCLEOTIDE SEQUENCE [LARGE SCALE GENOMIC DNA]</scope>
    <source>
        <strain evidence="13">PX52</strain>
    </source>
</reference>
<dbReference type="InterPro" id="IPR044751">
    <property type="entry name" value="Ion_transp-like_CBS"/>
</dbReference>
<keyword evidence="3 8" id="KW-0812">Transmembrane</keyword>
<dbReference type="OrthoDB" id="9798188at2"/>
<feature type="transmembrane region" description="Helical" evidence="9">
    <location>
        <begin position="18"/>
        <end position="40"/>
    </location>
</feature>
<dbReference type="CDD" id="cd04590">
    <property type="entry name" value="CBS_pair_CorC_HlyC_assoc"/>
    <property type="match status" value="1"/>
</dbReference>
<evidence type="ECO:0000256" key="9">
    <source>
        <dbReference type="SAM" id="Phobius"/>
    </source>
</evidence>
<dbReference type="AlphaFoldDB" id="A0A5C1A846"/>
<sequence length="384" mass="41701">MIVASAEPFSAATVASLLAIPVLIFINAFFVAAEFALVALRHSRVQELVNQGKPRAAKLLAAIDDLNDSVAAAQLGITVASLALGFVSEPALATLISPFFTSLPDEWQGAVTRTISISLTLAFITFLHVVFGEQMPKIAALQSSERIGLFVAGPLTWFSRVARPLIRLMNGTSTRFLRLMGYKSDAEEGEVYSVDELRLLVEDSEEAGLMSSEQADVVLNVFALNNKKVRDCMVPWDKVAALDVTTQSEQLLAIVRQGAHTRLPVYDGTPDNVVGMVNTKDLFYLFSLSGFVQLVDAVYEPVILDADAPVATALNVFKKSHRHLAVVRENGAKVVGILTLEDVLEEIVGEIEDEHDKPAPKLRQTTLQKILLRRKAGPRGGGKP</sequence>
<dbReference type="Proteomes" id="UP000324974">
    <property type="component" value="Chromosome"/>
</dbReference>
<evidence type="ECO:0000256" key="8">
    <source>
        <dbReference type="PROSITE-ProRule" id="PRU01193"/>
    </source>
</evidence>
<dbReference type="Pfam" id="PF00571">
    <property type="entry name" value="CBS"/>
    <property type="match status" value="2"/>
</dbReference>